<evidence type="ECO:0000313" key="2">
    <source>
        <dbReference type="Proteomes" id="UP000829364"/>
    </source>
</evidence>
<proteinExistence type="predicted"/>
<keyword evidence="2" id="KW-1185">Reference proteome</keyword>
<evidence type="ECO:0000313" key="1">
    <source>
        <dbReference type="EMBL" id="UNI19266.1"/>
    </source>
</evidence>
<organism evidence="1 2">
    <name type="scientific">Purpureocillium takamizusanense</name>
    <dbReference type="NCBI Taxonomy" id="2060973"/>
    <lineage>
        <taxon>Eukaryota</taxon>
        <taxon>Fungi</taxon>
        <taxon>Dikarya</taxon>
        <taxon>Ascomycota</taxon>
        <taxon>Pezizomycotina</taxon>
        <taxon>Sordariomycetes</taxon>
        <taxon>Hypocreomycetidae</taxon>
        <taxon>Hypocreales</taxon>
        <taxon>Ophiocordycipitaceae</taxon>
        <taxon>Purpureocillium</taxon>
    </lineage>
</organism>
<dbReference type="EMBL" id="CP086357">
    <property type="protein sequence ID" value="UNI19266.1"/>
    <property type="molecule type" value="Genomic_DNA"/>
</dbReference>
<dbReference type="AlphaFoldDB" id="A0A9Q8VBS9"/>
<dbReference type="OrthoDB" id="5420711at2759"/>
<protein>
    <submittedName>
        <fullName evidence="1">Uncharacterized protein</fullName>
    </submittedName>
</protein>
<gene>
    <name evidence="1" type="ORF">JDV02_005460</name>
</gene>
<dbReference type="RefSeq" id="XP_047842747.1">
    <property type="nucleotide sequence ID" value="XM_047986764.1"/>
</dbReference>
<dbReference type="GeneID" id="72067409"/>
<accession>A0A9Q8VBS9</accession>
<sequence length="271" mass="29913">MADPPPFLRIPRAIRLMMYEHLLDVHDSKTLNFRNHYLLPLPKSIHGDQRMRRSIYNALEPTLGRRACKATYVLADACDIHVAILAVSRQVRSEALALLYAKHTFHFGGDIEAAIHMLGDLSTTTRGVVRDIALRKGCPTTFIGNDYPSRASACGLLRTLPRLRKLSIVVGGGRPRSPWDGPRELSVSDLRLLSDTRHELLQWVRDLVGLESLEVLEMSADLAPMAPPGTSAILIFAAFSGSIETTLVDFMRLHLGMPAVAVSGSKTNLSQ</sequence>
<name>A0A9Q8VBS9_9HYPO</name>
<dbReference type="InterPro" id="IPR038883">
    <property type="entry name" value="AN11006-like"/>
</dbReference>
<dbReference type="KEGG" id="ptkz:JDV02_005460"/>
<reference evidence="1" key="1">
    <citation type="submission" date="2021-11" db="EMBL/GenBank/DDBJ databases">
        <title>Purpureocillium_takamizusanense_genome.</title>
        <authorList>
            <person name="Nguyen N.-H."/>
        </authorList>
    </citation>
    <scope>NUCLEOTIDE SEQUENCE</scope>
    <source>
        <strain evidence="1">PT3</strain>
    </source>
</reference>
<dbReference type="Proteomes" id="UP000829364">
    <property type="component" value="Chromosome 4"/>
</dbReference>
<dbReference type="PANTHER" id="PTHR42085">
    <property type="entry name" value="F-BOX DOMAIN-CONTAINING PROTEIN"/>
    <property type="match status" value="1"/>
</dbReference>
<dbReference type="PANTHER" id="PTHR42085:SF2">
    <property type="entry name" value="F-BOX DOMAIN-CONTAINING PROTEIN"/>
    <property type="match status" value="1"/>
</dbReference>